<dbReference type="OMA" id="YGYFHMA"/>
<gene>
    <name evidence="4" type="ORF">GLOTRDRAFT_140129</name>
</gene>
<dbReference type="PROSITE" id="PS00061">
    <property type="entry name" value="ADH_SHORT"/>
    <property type="match status" value="1"/>
</dbReference>
<dbReference type="Pfam" id="PF13561">
    <property type="entry name" value="adh_short_C2"/>
    <property type="match status" value="1"/>
</dbReference>
<organism evidence="4 5">
    <name type="scientific">Gloeophyllum trabeum (strain ATCC 11539 / FP-39264 / Madison 617)</name>
    <name type="common">Brown rot fungus</name>
    <dbReference type="NCBI Taxonomy" id="670483"/>
    <lineage>
        <taxon>Eukaryota</taxon>
        <taxon>Fungi</taxon>
        <taxon>Dikarya</taxon>
        <taxon>Basidiomycota</taxon>
        <taxon>Agaricomycotina</taxon>
        <taxon>Agaricomycetes</taxon>
        <taxon>Gloeophyllales</taxon>
        <taxon>Gloeophyllaceae</taxon>
        <taxon>Gloeophyllum</taxon>
    </lineage>
</organism>
<keyword evidence="2" id="KW-0521">NADP</keyword>
<comment type="similarity">
    <text evidence="1">Belongs to the short-chain dehydrogenases/reductases (SDR) family.</text>
</comment>
<name>S7RGB3_GLOTA</name>
<dbReference type="GO" id="GO:0016614">
    <property type="term" value="F:oxidoreductase activity, acting on CH-OH group of donors"/>
    <property type="evidence" value="ECO:0007669"/>
    <property type="project" value="UniProtKB-ARBA"/>
</dbReference>
<dbReference type="eggNOG" id="KOG0725">
    <property type="taxonomic scope" value="Eukaryota"/>
</dbReference>
<dbReference type="AlphaFoldDB" id="S7RGB3"/>
<proteinExistence type="inferred from homology"/>
<dbReference type="EMBL" id="KB469306">
    <property type="protein sequence ID" value="EPQ53270.1"/>
    <property type="molecule type" value="Genomic_DNA"/>
</dbReference>
<dbReference type="Gene3D" id="3.40.50.720">
    <property type="entry name" value="NAD(P)-binding Rossmann-like Domain"/>
    <property type="match status" value="1"/>
</dbReference>
<keyword evidence="3" id="KW-0560">Oxidoreductase</keyword>
<accession>S7RGB3</accession>
<dbReference type="GeneID" id="19304441"/>
<dbReference type="Proteomes" id="UP000030669">
    <property type="component" value="Unassembled WGS sequence"/>
</dbReference>
<dbReference type="SUPFAM" id="SSF51735">
    <property type="entry name" value="NAD(P)-binding Rossmann-fold domains"/>
    <property type="match status" value="1"/>
</dbReference>
<dbReference type="PRINTS" id="PR00080">
    <property type="entry name" value="SDRFAMILY"/>
</dbReference>
<evidence type="ECO:0000313" key="5">
    <source>
        <dbReference type="Proteomes" id="UP000030669"/>
    </source>
</evidence>
<evidence type="ECO:0000256" key="2">
    <source>
        <dbReference type="ARBA" id="ARBA00022857"/>
    </source>
</evidence>
<reference evidence="4 5" key="1">
    <citation type="journal article" date="2012" name="Science">
        <title>The Paleozoic origin of enzymatic lignin decomposition reconstructed from 31 fungal genomes.</title>
        <authorList>
            <person name="Floudas D."/>
            <person name="Binder M."/>
            <person name="Riley R."/>
            <person name="Barry K."/>
            <person name="Blanchette R.A."/>
            <person name="Henrissat B."/>
            <person name="Martinez A.T."/>
            <person name="Otillar R."/>
            <person name="Spatafora J.W."/>
            <person name="Yadav J.S."/>
            <person name="Aerts A."/>
            <person name="Benoit I."/>
            <person name="Boyd A."/>
            <person name="Carlson A."/>
            <person name="Copeland A."/>
            <person name="Coutinho P.M."/>
            <person name="de Vries R.P."/>
            <person name="Ferreira P."/>
            <person name="Findley K."/>
            <person name="Foster B."/>
            <person name="Gaskell J."/>
            <person name="Glotzer D."/>
            <person name="Gorecki P."/>
            <person name="Heitman J."/>
            <person name="Hesse C."/>
            <person name="Hori C."/>
            <person name="Igarashi K."/>
            <person name="Jurgens J.A."/>
            <person name="Kallen N."/>
            <person name="Kersten P."/>
            <person name="Kohler A."/>
            <person name="Kuees U."/>
            <person name="Kumar T.K.A."/>
            <person name="Kuo A."/>
            <person name="LaButti K."/>
            <person name="Larrondo L.F."/>
            <person name="Lindquist E."/>
            <person name="Ling A."/>
            <person name="Lombard V."/>
            <person name="Lucas S."/>
            <person name="Lundell T."/>
            <person name="Martin R."/>
            <person name="McLaughlin D.J."/>
            <person name="Morgenstern I."/>
            <person name="Morin E."/>
            <person name="Murat C."/>
            <person name="Nagy L.G."/>
            <person name="Nolan M."/>
            <person name="Ohm R.A."/>
            <person name="Patyshakuliyeva A."/>
            <person name="Rokas A."/>
            <person name="Ruiz-Duenas F.J."/>
            <person name="Sabat G."/>
            <person name="Salamov A."/>
            <person name="Samejima M."/>
            <person name="Schmutz J."/>
            <person name="Slot J.C."/>
            <person name="St John F."/>
            <person name="Stenlid J."/>
            <person name="Sun H."/>
            <person name="Sun S."/>
            <person name="Syed K."/>
            <person name="Tsang A."/>
            <person name="Wiebenga A."/>
            <person name="Young D."/>
            <person name="Pisabarro A."/>
            <person name="Eastwood D.C."/>
            <person name="Martin F."/>
            <person name="Cullen D."/>
            <person name="Grigoriev I.V."/>
            <person name="Hibbett D.S."/>
        </authorList>
    </citation>
    <scope>NUCLEOTIDE SEQUENCE [LARGE SCALE GENOMIC DNA]</scope>
    <source>
        <strain evidence="4 5">ATCC 11539</strain>
    </source>
</reference>
<dbReference type="InterPro" id="IPR002347">
    <property type="entry name" value="SDR_fam"/>
</dbReference>
<dbReference type="PANTHER" id="PTHR48107">
    <property type="entry name" value="NADPH-DEPENDENT ALDEHYDE REDUCTASE-LIKE PROTEIN, CHLOROPLASTIC-RELATED"/>
    <property type="match status" value="1"/>
</dbReference>
<dbReference type="FunFam" id="3.40.50.720:FF:000084">
    <property type="entry name" value="Short-chain dehydrogenase reductase"/>
    <property type="match status" value="1"/>
</dbReference>
<protein>
    <submittedName>
        <fullName evidence="4">Oxidoreductase</fullName>
    </submittedName>
</protein>
<dbReference type="HOGENOM" id="CLU_010194_4_3_1"/>
<dbReference type="InterPro" id="IPR036291">
    <property type="entry name" value="NAD(P)-bd_dom_sf"/>
</dbReference>
<dbReference type="PANTHER" id="PTHR48107:SF16">
    <property type="entry name" value="NADPH-DEPENDENT ALDEHYDE REDUCTASE 1, CHLOROPLASTIC"/>
    <property type="match status" value="1"/>
</dbReference>
<dbReference type="OrthoDB" id="1393670at2759"/>
<evidence type="ECO:0000256" key="1">
    <source>
        <dbReference type="ARBA" id="ARBA00006484"/>
    </source>
</evidence>
<dbReference type="STRING" id="670483.S7RGB3"/>
<evidence type="ECO:0000313" key="4">
    <source>
        <dbReference type="EMBL" id="EPQ53270.1"/>
    </source>
</evidence>
<dbReference type="PRINTS" id="PR00081">
    <property type="entry name" value="GDHRDH"/>
</dbReference>
<keyword evidence="5" id="KW-1185">Reference proteome</keyword>
<dbReference type="KEGG" id="gtr:GLOTRDRAFT_140129"/>
<dbReference type="RefSeq" id="XP_007868541.1">
    <property type="nucleotide sequence ID" value="XM_007870350.1"/>
</dbReference>
<dbReference type="InterPro" id="IPR020904">
    <property type="entry name" value="Sc_DH/Rdtase_CS"/>
</dbReference>
<sequence>MSSEDIITAYKNIAVPSKQEQNLPGLDKDIEPGIEYTKQEIWDDEGRPSLREYVGSGKLKGKTAIVTGADSGIGRSAVILFAREGARGITIAHLPEEKEDAESAKIDLEKEGAKCLLVPCNLMEEADCKAVVDAHVRVFGTLNILVNNASKQILTKNFEEIDLEKVKSTFNSNILQMFAVTKYALPHMKRGSSIINTTSVTAYKGSASLVDYSSTKGAIVTFTRSLAVQLAPKGIRVNAIAPGPVVTALQAASRDAEDMEGLGVGLPLHNRAAQPAELGPAYVFLASSDSNAMTGAVLHINSGQHIGGS</sequence>
<evidence type="ECO:0000256" key="3">
    <source>
        <dbReference type="ARBA" id="ARBA00023002"/>
    </source>
</evidence>